<dbReference type="Proteomes" id="UP001234202">
    <property type="component" value="Unassembled WGS sequence"/>
</dbReference>
<evidence type="ECO:0000313" key="2">
    <source>
        <dbReference type="Proteomes" id="UP001234202"/>
    </source>
</evidence>
<proteinExistence type="predicted"/>
<dbReference type="EMBL" id="JASBWV010000001">
    <property type="protein sequence ID" value="KAJ9128080.1"/>
    <property type="molecule type" value="Genomic_DNA"/>
</dbReference>
<evidence type="ECO:0000313" key="1">
    <source>
        <dbReference type="EMBL" id="KAJ9128080.1"/>
    </source>
</evidence>
<reference evidence="1" key="1">
    <citation type="submission" date="2023-04" db="EMBL/GenBank/DDBJ databases">
        <title>Draft Genome sequencing of Naganishia species isolated from polar environments using Oxford Nanopore Technology.</title>
        <authorList>
            <person name="Leo P."/>
            <person name="Venkateswaran K."/>
        </authorList>
    </citation>
    <scope>NUCLEOTIDE SEQUENCE</scope>
    <source>
        <strain evidence="1">DBVPG 5303</strain>
    </source>
</reference>
<organism evidence="1 2">
    <name type="scientific">Naganishia onofrii</name>
    <dbReference type="NCBI Taxonomy" id="1851511"/>
    <lineage>
        <taxon>Eukaryota</taxon>
        <taxon>Fungi</taxon>
        <taxon>Dikarya</taxon>
        <taxon>Basidiomycota</taxon>
        <taxon>Agaricomycotina</taxon>
        <taxon>Tremellomycetes</taxon>
        <taxon>Filobasidiales</taxon>
        <taxon>Filobasidiaceae</taxon>
        <taxon>Naganishia</taxon>
    </lineage>
</organism>
<protein>
    <submittedName>
        <fullName evidence="1">Uncharacterized protein</fullName>
    </submittedName>
</protein>
<gene>
    <name evidence="1" type="ORF">QFC24_000371</name>
</gene>
<keyword evidence="2" id="KW-1185">Reference proteome</keyword>
<accession>A0ACC2XVQ4</accession>
<comment type="caution">
    <text evidence="1">The sequence shown here is derived from an EMBL/GenBank/DDBJ whole genome shotgun (WGS) entry which is preliminary data.</text>
</comment>
<sequence length="235" mass="26012">MKLPSTLAKQGYSVLHLDPHEYYGDRHASLTVDEMVQWVEEIQASSLPRYAAASYEFPTPDFKSNLNKVARQYALSVFPAILPARGDLIDTLIAEDVAKYVSFRLVDGVSTYQKPSAGEPGGNGKWKRVPAGKDQIFKDSSLSLLDKRRLMKFIMFASAERDAEGWEAEPLLQGRLFEYLSTCNFEKSADSGPAITTGKELQSLLEFLASTFQLPHELADTIAYGIAFCSSPSGE</sequence>
<name>A0ACC2XVQ4_9TREE</name>